<proteinExistence type="predicted"/>
<feature type="non-terminal residue" evidence="1">
    <location>
        <position position="108"/>
    </location>
</feature>
<keyword evidence="3" id="KW-1185">Reference proteome</keyword>
<dbReference type="Proteomes" id="UP000054783">
    <property type="component" value="Unassembled WGS sequence"/>
</dbReference>
<reference evidence="1 3" key="1">
    <citation type="submission" date="2015-01" db="EMBL/GenBank/DDBJ databases">
        <title>Evolution of Trichinella species and genotypes.</title>
        <authorList>
            <person name="Korhonen P.K."/>
            <person name="Edoardo P."/>
            <person name="Giuseppe L.R."/>
            <person name="Gasser R.B."/>
        </authorList>
    </citation>
    <scope>NUCLEOTIDE SEQUENCE [LARGE SCALE GENOMIC DNA]</scope>
    <source>
        <strain evidence="1">ISS2496</strain>
    </source>
</reference>
<dbReference type="AlphaFoldDB" id="A0A0V0Z2H3"/>
<dbReference type="EMBL" id="JYDQ01000875">
    <property type="protein sequence ID" value="KRY06234.1"/>
    <property type="molecule type" value="Genomic_DNA"/>
</dbReference>
<organism evidence="1 3">
    <name type="scientific">Trichinella patagoniensis</name>
    <dbReference type="NCBI Taxonomy" id="990121"/>
    <lineage>
        <taxon>Eukaryota</taxon>
        <taxon>Metazoa</taxon>
        <taxon>Ecdysozoa</taxon>
        <taxon>Nematoda</taxon>
        <taxon>Enoplea</taxon>
        <taxon>Dorylaimia</taxon>
        <taxon>Trichinellida</taxon>
        <taxon>Trichinellidae</taxon>
        <taxon>Trichinella</taxon>
    </lineage>
</organism>
<dbReference type="EMBL" id="JYDQ01000583">
    <property type="protein sequence ID" value="KRY07006.1"/>
    <property type="molecule type" value="Genomic_DNA"/>
</dbReference>
<evidence type="ECO:0000313" key="2">
    <source>
        <dbReference type="EMBL" id="KRY07006.1"/>
    </source>
</evidence>
<evidence type="ECO:0000313" key="1">
    <source>
        <dbReference type="EMBL" id="KRY06234.1"/>
    </source>
</evidence>
<evidence type="ECO:0000313" key="3">
    <source>
        <dbReference type="Proteomes" id="UP000054783"/>
    </source>
</evidence>
<protein>
    <submittedName>
        <fullName evidence="1">Uncharacterized protein</fullName>
    </submittedName>
</protein>
<sequence length="108" mass="12392">MHRLYNSYSNGKLAYITLATVNAYANRCVQSLQNYSNYHRIVPNRNAALNIVNEVHGVFRHKMSSVISHVASWAISYIPTNLIEMTKNYTIINANSHCRLFCLAFLKK</sequence>
<gene>
    <name evidence="1" type="ORF">T12_7067</name>
    <name evidence="2" type="ORF">T12_8740</name>
</gene>
<name>A0A0V0Z2H3_9BILA</name>
<accession>A0A0V0Z2H3</accession>
<comment type="caution">
    <text evidence="1">The sequence shown here is derived from an EMBL/GenBank/DDBJ whole genome shotgun (WGS) entry which is preliminary data.</text>
</comment>